<dbReference type="InterPro" id="IPR025058">
    <property type="entry name" value="DUF3995"/>
</dbReference>
<feature type="transmembrane region" description="Helical" evidence="1">
    <location>
        <begin position="49"/>
        <end position="71"/>
    </location>
</feature>
<dbReference type="AlphaFoldDB" id="A0A1D7UZ76"/>
<dbReference type="Pfam" id="PF13160">
    <property type="entry name" value="DUF3995"/>
    <property type="match status" value="1"/>
</dbReference>
<protein>
    <recommendedName>
        <fullName evidence="4">DUF3995 domain-containing protein</fullName>
    </recommendedName>
</protein>
<dbReference type="KEGG" id="laj:A0128_14190"/>
<organism evidence="2 3">
    <name type="scientific">Leptospira tipperaryensis</name>
    <dbReference type="NCBI Taxonomy" id="2564040"/>
    <lineage>
        <taxon>Bacteria</taxon>
        <taxon>Pseudomonadati</taxon>
        <taxon>Spirochaetota</taxon>
        <taxon>Spirochaetia</taxon>
        <taxon>Leptospirales</taxon>
        <taxon>Leptospiraceae</taxon>
        <taxon>Leptospira</taxon>
    </lineage>
</organism>
<keyword evidence="1" id="KW-0812">Transmembrane</keyword>
<evidence type="ECO:0000313" key="2">
    <source>
        <dbReference type="EMBL" id="AOP34893.1"/>
    </source>
</evidence>
<proteinExistence type="predicted"/>
<dbReference type="Proteomes" id="UP000094197">
    <property type="component" value="Chromosome 1"/>
</dbReference>
<evidence type="ECO:0000256" key="1">
    <source>
        <dbReference type="SAM" id="Phobius"/>
    </source>
</evidence>
<feature type="transmembrane region" description="Helical" evidence="1">
    <location>
        <begin position="6"/>
        <end position="28"/>
    </location>
</feature>
<keyword evidence="3" id="KW-1185">Reference proteome</keyword>
<reference evidence="2 3" key="1">
    <citation type="submission" date="2016-04" db="EMBL/GenBank/DDBJ databases">
        <title>Complete genome seqeunce of Leptospira alstonii serovar Room22.</title>
        <authorList>
            <person name="Nally J.E."/>
            <person name="Bayles D.O."/>
            <person name="Hurley D."/>
            <person name="Fanning S."/>
            <person name="McMahon B.J."/>
            <person name="Arent Z."/>
        </authorList>
    </citation>
    <scope>NUCLEOTIDE SEQUENCE [LARGE SCALE GENOMIC DNA]</scope>
    <source>
        <strain evidence="2 3">GWTS #1</strain>
    </source>
</reference>
<evidence type="ECO:0008006" key="4">
    <source>
        <dbReference type="Google" id="ProtNLM"/>
    </source>
</evidence>
<gene>
    <name evidence="2" type="ORF">A0128_14190</name>
</gene>
<dbReference type="RefSeq" id="WP_069608111.1">
    <property type="nucleotide sequence ID" value="NZ_CP015217.1"/>
</dbReference>
<accession>A0A1D7UZ76</accession>
<name>A0A1D7UZ76_9LEPT</name>
<feature type="transmembrane region" description="Helical" evidence="1">
    <location>
        <begin position="83"/>
        <end position="101"/>
    </location>
</feature>
<keyword evidence="1" id="KW-0472">Membrane</keyword>
<dbReference type="EMBL" id="CP015217">
    <property type="protein sequence ID" value="AOP34893.1"/>
    <property type="molecule type" value="Genomic_DNA"/>
</dbReference>
<dbReference type="OrthoDB" id="8590912at2"/>
<keyword evidence="1" id="KW-1133">Transmembrane helix</keyword>
<sequence>MTSFQPILSWIVGLILFFLSGIHFYWLVGGQTGGSKVIPELNGKPTFRPGKLSTALVGILLFCAALLPIGLTLEIPFGIPKTLFHYGTFFLSVVFLLRAVGDFRMVGFFKSIRDTTFAKYDTKYYCPLCLLISTLLFFSAI</sequence>
<evidence type="ECO:0000313" key="3">
    <source>
        <dbReference type="Proteomes" id="UP000094197"/>
    </source>
</evidence>